<keyword evidence="5" id="KW-1185">Reference proteome</keyword>
<evidence type="ECO:0000313" key="5">
    <source>
        <dbReference type="Proteomes" id="UP000093355"/>
    </source>
</evidence>
<reference evidence="4 5" key="1">
    <citation type="submission" date="2016-05" db="EMBL/GenBank/DDBJ databases">
        <authorList>
            <person name="Lavstsen T."/>
            <person name="Jespersen J.S."/>
        </authorList>
    </citation>
    <scope>NUCLEOTIDE SEQUENCE [LARGE SCALE GENOMIC DNA]</scope>
    <source>
        <strain evidence="4 5">YLB-01</strain>
    </source>
</reference>
<dbReference type="PROSITE" id="PS51186">
    <property type="entry name" value="GNAT"/>
    <property type="match status" value="1"/>
</dbReference>
<dbReference type="EMBL" id="LXMD01000021">
    <property type="protein sequence ID" value="OCG74776.1"/>
    <property type="molecule type" value="Genomic_DNA"/>
</dbReference>
<dbReference type="Pfam" id="PF24553">
    <property type="entry name" value="Rv0428c_C"/>
    <property type="match status" value="1"/>
</dbReference>
<dbReference type="Gene3D" id="3.40.630.30">
    <property type="match status" value="1"/>
</dbReference>
<dbReference type="RefSeq" id="WP_067025073.1">
    <property type="nucleotide sequence ID" value="NZ_JRNY01000002.1"/>
</dbReference>
<dbReference type="SUPFAM" id="SSF55729">
    <property type="entry name" value="Acyl-CoA N-acyltransferases (Nat)"/>
    <property type="match status" value="1"/>
</dbReference>
<dbReference type="InterPro" id="IPR056935">
    <property type="entry name" value="Rv0428c-like_C"/>
</dbReference>
<evidence type="ECO:0000256" key="2">
    <source>
        <dbReference type="ARBA" id="ARBA00023315"/>
    </source>
</evidence>
<evidence type="ECO:0000256" key="1">
    <source>
        <dbReference type="ARBA" id="ARBA00022679"/>
    </source>
</evidence>
<feature type="domain" description="N-acetyltransferase" evidence="3">
    <location>
        <begin position="218"/>
        <end position="353"/>
    </location>
</feature>
<dbReference type="PANTHER" id="PTHR43877">
    <property type="entry name" value="AMINOALKYLPHOSPHONATE N-ACETYLTRANSFERASE-RELATED-RELATED"/>
    <property type="match status" value="1"/>
</dbReference>
<dbReference type="Proteomes" id="UP000093355">
    <property type="component" value="Unassembled WGS sequence"/>
</dbReference>
<keyword evidence="1" id="KW-0808">Transferase</keyword>
<evidence type="ECO:0000313" key="4">
    <source>
        <dbReference type="EMBL" id="OCG74776.1"/>
    </source>
</evidence>
<protein>
    <recommendedName>
        <fullName evidence="3">N-acetyltransferase domain-containing protein</fullName>
    </recommendedName>
</protein>
<dbReference type="Pfam" id="PF00583">
    <property type="entry name" value="Acetyltransf_1"/>
    <property type="match status" value="1"/>
</dbReference>
<dbReference type="InterPro" id="IPR016181">
    <property type="entry name" value="Acyl_CoA_acyltransferase"/>
</dbReference>
<keyword evidence="2" id="KW-0012">Acyltransferase</keyword>
<organism evidence="4 5">
    <name type="scientific">Microbacterium sediminis</name>
    <dbReference type="NCBI Taxonomy" id="904291"/>
    <lineage>
        <taxon>Bacteria</taxon>
        <taxon>Bacillati</taxon>
        <taxon>Actinomycetota</taxon>
        <taxon>Actinomycetes</taxon>
        <taxon>Micrococcales</taxon>
        <taxon>Microbacteriaceae</taxon>
        <taxon>Microbacterium</taxon>
    </lineage>
</organism>
<name>A0A1B9NDU7_9MICO</name>
<dbReference type="InterPro" id="IPR050832">
    <property type="entry name" value="Bact_Acetyltransf"/>
</dbReference>
<dbReference type="GO" id="GO:0016747">
    <property type="term" value="F:acyltransferase activity, transferring groups other than amino-acyl groups"/>
    <property type="evidence" value="ECO:0007669"/>
    <property type="project" value="InterPro"/>
</dbReference>
<accession>A0A1B9NDU7</accession>
<dbReference type="InterPro" id="IPR000182">
    <property type="entry name" value="GNAT_dom"/>
</dbReference>
<dbReference type="STRING" id="904291.A7J15_04455"/>
<comment type="caution">
    <text evidence="4">The sequence shown here is derived from an EMBL/GenBank/DDBJ whole genome shotgun (WGS) entry which is preliminary data.</text>
</comment>
<sequence length="353" mass="36895">MSSPEPQPGQRVVIRYSDNGSPTDAVGSVAGTSADAVTVTTKRGPVTIARDAILLVHELPPAPTRPGALHQIVSAEDLQRIAASTWLPADSAWLNAENLRREELDDDATPLQAGWLLRANGGVTHRANSALPLADPGLPPETALDLVTAWYAERDAKPAFLIHSSAGTTDLAPACAAIAGHFRGAGLVPSTPSLVLTAATREVAAGAGRPSEAAPSGLEIVEHDEPHDLHFAAWGRPRGSAEHDAYRTLLLSPESRTFFSAVARRPDGSSSLVGVVRLAGSHKWAVISDLVVAPELRRRGAGRALVRAAAAGAAVRGVRSALVQVDAANEASLGLMASLGFTEHHRYWYAVAG</sequence>
<dbReference type="OrthoDB" id="9775595at2"/>
<gene>
    <name evidence="4" type="ORF">A7J15_04455</name>
</gene>
<dbReference type="AlphaFoldDB" id="A0A1B9NDU7"/>
<evidence type="ECO:0000259" key="3">
    <source>
        <dbReference type="PROSITE" id="PS51186"/>
    </source>
</evidence>
<proteinExistence type="predicted"/>